<dbReference type="Proteomes" id="UP000199406">
    <property type="component" value="Unassembled WGS sequence"/>
</dbReference>
<reference evidence="2" key="1">
    <citation type="submission" date="2016-10" db="EMBL/GenBank/DDBJ databases">
        <authorList>
            <person name="Varghese N."/>
            <person name="Submissions S."/>
        </authorList>
    </citation>
    <scope>NUCLEOTIDE SEQUENCE [LARGE SCALE GENOMIC DNA]</scope>
    <source>
        <strain evidence="2">DSM 44268</strain>
    </source>
</reference>
<keyword evidence="1" id="KW-0378">Hydrolase</keyword>
<dbReference type="Gene3D" id="3.20.20.80">
    <property type="entry name" value="Glycosidases"/>
    <property type="match status" value="1"/>
</dbReference>
<keyword evidence="2" id="KW-1185">Reference proteome</keyword>
<dbReference type="GO" id="GO:0004553">
    <property type="term" value="F:hydrolase activity, hydrolyzing O-glycosyl compounds"/>
    <property type="evidence" value="ECO:0007669"/>
    <property type="project" value="TreeGrafter"/>
</dbReference>
<dbReference type="InterPro" id="IPR017853">
    <property type="entry name" value="GH"/>
</dbReference>
<dbReference type="SUPFAM" id="SSF51445">
    <property type="entry name" value="(Trans)glycosidases"/>
    <property type="match status" value="1"/>
</dbReference>
<name>A0A1G7MSB6_9ACTN</name>
<accession>A0A1G7MSB6</accession>
<sequence>MRVTGRHRAVRPTPRMVWWTAGLLLALTLVAVVVTVRQDPVADVPDPPVSTGIFLSVVPVAGDLPGGRRQTLETAMADVEAAADQGAAGIQVTADLRWLCTTPQCDTAPLEPVVARAGELGLAVNLHVNSTPVWMDERGRWFGPEGADALRWADLFAQLVARFGTDVAGYEVWNEPNYEPFWQQGPDPAAYADLLKAVWEAVEAVEPDAQIIGGVLSNNDLGYMSRLTAALVERGGNAENRFFYDQLGVHPYAGDESRGFDPGRSAGSADVQTATGTKDMTFRGIERLRAQVAEDEGIWRDVVVGEFGYSTTPGTFYFVPEPRRAEYLTEALRLAASWEWLRGFTVYTTLDDPDDGFSIAGTESEVALREAMTGRRD</sequence>
<protein>
    <submittedName>
        <fullName evidence="1">Glycosyl hydrolases family 39</fullName>
    </submittedName>
</protein>
<dbReference type="STRING" id="1550231.SAMN05660662_2897"/>
<evidence type="ECO:0000313" key="2">
    <source>
        <dbReference type="Proteomes" id="UP000199406"/>
    </source>
</evidence>
<dbReference type="PANTHER" id="PTHR12631">
    <property type="entry name" value="ALPHA-L-IDURONIDASE"/>
    <property type="match status" value="1"/>
</dbReference>
<gene>
    <name evidence="1" type="ORF">SAMN05660662_2897</name>
</gene>
<evidence type="ECO:0000313" key="1">
    <source>
        <dbReference type="EMBL" id="SDF64614.1"/>
    </source>
</evidence>
<proteinExistence type="predicted"/>
<dbReference type="PANTHER" id="PTHR12631:SF10">
    <property type="entry name" value="BETA-XYLOSIDASE-LIKE PROTEIN-RELATED"/>
    <property type="match status" value="1"/>
</dbReference>
<dbReference type="EMBL" id="FNBT01000005">
    <property type="protein sequence ID" value="SDF64614.1"/>
    <property type="molecule type" value="Genomic_DNA"/>
</dbReference>
<organism evidence="1 2">
    <name type="scientific">Blastococcus aurantiacus</name>
    <dbReference type="NCBI Taxonomy" id="1550231"/>
    <lineage>
        <taxon>Bacteria</taxon>
        <taxon>Bacillati</taxon>
        <taxon>Actinomycetota</taxon>
        <taxon>Actinomycetes</taxon>
        <taxon>Geodermatophilales</taxon>
        <taxon>Geodermatophilaceae</taxon>
        <taxon>Blastococcus</taxon>
    </lineage>
</organism>
<dbReference type="InterPro" id="IPR051923">
    <property type="entry name" value="Glycosyl_Hydrolase_39"/>
</dbReference>
<dbReference type="AlphaFoldDB" id="A0A1G7MSB6"/>